<comment type="caution">
    <text evidence="3">The sequence shown here is derived from an EMBL/GenBank/DDBJ whole genome shotgun (WGS) entry which is preliminary data.</text>
</comment>
<evidence type="ECO:0000256" key="1">
    <source>
        <dbReference type="SAM" id="SignalP"/>
    </source>
</evidence>
<proteinExistence type="predicted"/>
<accession>A0A4U5MMB7</accession>
<evidence type="ECO:0000259" key="2">
    <source>
        <dbReference type="Pfam" id="PF01549"/>
    </source>
</evidence>
<sequence length="244" mass="26073">MFSFSPLLLFVFLGIALGQDPPMPCGPRGQCPPDTTCENNFCILKVLPPNENPNESSIGDACGPAQPCSPPFSCINEKCNVQPDGTDVPGGDDTDFGPQCDPNNPNDGICNANEKCIVAQGETVAKCVASNDANVPAITPGPNPNPNPGQGTSQCAHDLDCGAGFRCSLTQGKCVSKGTPIRPVIPVDQWNNRRSGECVDKHAPGRASDCPQRKYLCEDRLYYDLMTVQCPYTFLAVMITTMEM</sequence>
<keyword evidence="4" id="KW-1185">Reference proteome</keyword>
<reference evidence="3 4" key="2">
    <citation type="journal article" date="2019" name="G3 (Bethesda)">
        <title>Hybrid Assembly of the Genome of the Entomopathogenic Nematode Steinernema carpocapsae Identifies the X-Chromosome.</title>
        <authorList>
            <person name="Serra L."/>
            <person name="Macchietto M."/>
            <person name="Macias-Munoz A."/>
            <person name="McGill C.J."/>
            <person name="Rodriguez I.M."/>
            <person name="Rodriguez B."/>
            <person name="Murad R."/>
            <person name="Mortazavi A."/>
        </authorList>
    </citation>
    <scope>NUCLEOTIDE SEQUENCE [LARGE SCALE GENOMIC DNA]</scope>
    <source>
        <strain evidence="3 4">ALL</strain>
    </source>
</reference>
<dbReference type="Pfam" id="PF01549">
    <property type="entry name" value="ShK"/>
    <property type="match status" value="1"/>
</dbReference>
<organism evidence="3 4">
    <name type="scientific">Steinernema carpocapsae</name>
    <name type="common">Entomopathogenic nematode</name>
    <dbReference type="NCBI Taxonomy" id="34508"/>
    <lineage>
        <taxon>Eukaryota</taxon>
        <taxon>Metazoa</taxon>
        <taxon>Ecdysozoa</taxon>
        <taxon>Nematoda</taxon>
        <taxon>Chromadorea</taxon>
        <taxon>Rhabditida</taxon>
        <taxon>Tylenchina</taxon>
        <taxon>Panagrolaimomorpha</taxon>
        <taxon>Strongyloidoidea</taxon>
        <taxon>Steinernematidae</taxon>
        <taxon>Steinernema</taxon>
    </lineage>
</organism>
<feature type="chain" id="PRO_5020814305" description="ShKT domain-containing protein" evidence="1">
    <location>
        <begin position="19"/>
        <end position="244"/>
    </location>
</feature>
<evidence type="ECO:0000313" key="3">
    <source>
        <dbReference type="EMBL" id="TKR70614.1"/>
    </source>
</evidence>
<gene>
    <name evidence="3" type="ORF">L596_022617</name>
</gene>
<dbReference type="EMBL" id="AZBU02000007">
    <property type="protein sequence ID" value="TKR70614.1"/>
    <property type="molecule type" value="Genomic_DNA"/>
</dbReference>
<feature type="signal peptide" evidence="1">
    <location>
        <begin position="1"/>
        <end position="18"/>
    </location>
</feature>
<dbReference type="InterPro" id="IPR003582">
    <property type="entry name" value="ShKT_dom"/>
</dbReference>
<evidence type="ECO:0000313" key="4">
    <source>
        <dbReference type="Proteomes" id="UP000298663"/>
    </source>
</evidence>
<dbReference type="AlphaFoldDB" id="A0A4U5MMB7"/>
<dbReference type="Proteomes" id="UP000298663">
    <property type="component" value="Unassembled WGS sequence"/>
</dbReference>
<name>A0A4U5MMB7_STECR</name>
<protein>
    <recommendedName>
        <fullName evidence="2">ShKT domain-containing protein</fullName>
    </recommendedName>
</protein>
<keyword evidence="1" id="KW-0732">Signal</keyword>
<feature type="domain" description="ShKT" evidence="2">
    <location>
        <begin position="197"/>
        <end position="233"/>
    </location>
</feature>
<reference evidence="3 4" key="1">
    <citation type="journal article" date="2015" name="Genome Biol.">
        <title>Comparative genomics of Steinernema reveals deeply conserved gene regulatory networks.</title>
        <authorList>
            <person name="Dillman A.R."/>
            <person name="Macchietto M."/>
            <person name="Porter C.F."/>
            <person name="Rogers A."/>
            <person name="Williams B."/>
            <person name="Antoshechkin I."/>
            <person name="Lee M.M."/>
            <person name="Goodwin Z."/>
            <person name="Lu X."/>
            <person name="Lewis E.E."/>
            <person name="Goodrich-Blair H."/>
            <person name="Stock S.P."/>
            <person name="Adams B.J."/>
            <person name="Sternberg P.W."/>
            <person name="Mortazavi A."/>
        </authorList>
    </citation>
    <scope>NUCLEOTIDE SEQUENCE [LARGE SCALE GENOMIC DNA]</scope>
    <source>
        <strain evidence="3 4">ALL</strain>
    </source>
</reference>
<dbReference type="Gene3D" id="1.10.10.1940">
    <property type="match status" value="1"/>
</dbReference>